<dbReference type="AlphaFoldDB" id="A0A7W5GFN1"/>
<keyword evidence="7" id="KW-0732">Signal</keyword>
<dbReference type="Pfam" id="PF00933">
    <property type="entry name" value="Glyco_hydro_3"/>
    <property type="match status" value="1"/>
</dbReference>
<evidence type="ECO:0000313" key="10">
    <source>
        <dbReference type="Proteomes" id="UP000543579"/>
    </source>
</evidence>
<dbReference type="PANTHER" id="PTHR30480:SF13">
    <property type="entry name" value="BETA-HEXOSAMINIDASE"/>
    <property type="match status" value="1"/>
</dbReference>
<dbReference type="GO" id="GO:0004563">
    <property type="term" value="F:beta-N-acetylhexosaminidase activity"/>
    <property type="evidence" value="ECO:0007669"/>
    <property type="project" value="UniProtKB-EC"/>
</dbReference>
<dbReference type="PROSITE" id="PS51257">
    <property type="entry name" value="PROKAR_LIPOPROTEIN"/>
    <property type="match status" value="1"/>
</dbReference>
<evidence type="ECO:0000256" key="3">
    <source>
        <dbReference type="ARBA" id="ARBA00012663"/>
    </source>
</evidence>
<keyword evidence="5 9" id="KW-0326">Glycosidase</keyword>
<proteinExistence type="inferred from homology"/>
<evidence type="ECO:0000313" key="9">
    <source>
        <dbReference type="EMBL" id="MBB3158814.1"/>
    </source>
</evidence>
<feature type="chain" id="PRO_5031361636" description="beta-N-acetylhexosaminidase" evidence="7">
    <location>
        <begin position="35"/>
        <end position="395"/>
    </location>
</feature>
<dbReference type="GO" id="GO:0009254">
    <property type="term" value="P:peptidoglycan turnover"/>
    <property type="evidence" value="ECO:0007669"/>
    <property type="project" value="TreeGrafter"/>
</dbReference>
<comment type="similarity">
    <text evidence="2">Belongs to the glycosyl hydrolase 3 family.</text>
</comment>
<feature type="domain" description="Glycoside hydrolase family 3 N-terminal" evidence="8">
    <location>
        <begin position="65"/>
        <end position="388"/>
    </location>
</feature>
<keyword evidence="4 9" id="KW-0378">Hydrolase</keyword>
<gene>
    <name evidence="9" type="ORF">FHS07_002532</name>
</gene>
<accession>A0A7W5GFN1</accession>
<feature type="signal peptide" evidence="7">
    <location>
        <begin position="1"/>
        <end position="34"/>
    </location>
</feature>
<dbReference type="PANTHER" id="PTHR30480">
    <property type="entry name" value="BETA-HEXOSAMINIDASE-RELATED"/>
    <property type="match status" value="1"/>
</dbReference>
<dbReference type="Proteomes" id="UP000543579">
    <property type="component" value="Unassembled WGS sequence"/>
</dbReference>
<feature type="compositionally biased region" description="Low complexity" evidence="6">
    <location>
        <begin position="31"/>
        <end position="45"/>
    </location>
</feature>
<dbReference type="InterPro" id="IPR001764">
    <property type="entry name" value="Glyco_hydro_3_N"/>
</dbReference>
<evidence type="ECO:0000256" key="7">
    <source>
        <dbReference type="SAM" id="SignalP"/>
    </source>
</evidence>
<evidence type="ECO:0000256" key="1">
    <source>
        <dbReference type="ARBA" id="ARBA00001231"/>
    </source>
</evidence>
<evidence type="ECO:0000256" key="4">
    <source>
        <dbReference type="ARBA" id="ARBA00022801"/>
    </source>
</evidence>
<organism evidence="9 10">
    <name type="scientific">Microbacterium proteolyticum</name>
    <dbReference type="NCBI Taxonomy" id="1572644"/>
    <lineage>
        <taxon>Bacteria</taxon>
        <taxon>Bacillati</taxon>
        <taxon>Actinomycetota</taxon>
        <taxon>Actinomycetes</taxon>
        <taxon>Micrococcales</taxon>
        <taxon>Microbacteriaceae</taxon>
        <taxon>Microbacterium</taxon>
    </lineage>
</organism>
<dbReference type="Gene3D" id="3.20.20.300">
    <property type="entry name" value="Glycoside hydrolase, family 3, N-terminal domain"/>
    <property type="match status" value="1"/>
</dbReference>
<evidence type="ECO:0000259" key="8">
    <source>
        <dbReference type="Pfam" id="PF00933"/>
    </source>
</evidence>
<sequence>MSEHRGVKSPARPTTLLLLAALTLTACAPTPAPAVSPTATITPTPSRTPTPTPPPTPDPLAGMSVADKVGQMFMVGTSVDGADPTTLAAVADDHIGGVFLHGRSDAGTPAITQLVAQFTTAIGADHPELWVATDQEGGTVQVLSGPGFDGIPSAVEQATRPDDQLRASAAVWSGQLAQAGVNMNLAPVADVVTSPDFAASNPPIGELAREYGYDGAAVTAKVGAFAAGMRDGGVLPTLKHFPGLGHVTENTDTRTGVTDETVTSDGPDVGVYAGVLPQGDAIVMMSTATYALIDPSAPAAFSPAVVNVLRDRVGFDGVITVDDLSAARQVQPWSPADRATLAVDAGVDLLLVSADPSVYPEMHQAVLARAQSDPAFAAKVDAAVTRILAQKASMP</sequence>
<dbReference type="EC" id="3.2.1.52" evidence="3"/>
<evidence type="ECO:0000256" key="2">
    <source>
        <dbReference type="ARBA" id="ARBA00005336"/>
    </source>
</evidence>
<dbReference type="SUPFAM" id="SSF51445">
    <property type="entry name" value="(Trans)glycosidases"/>
    <property type="match status" value="1"/>
</dbReference>
<dbReference type="EMBL" id="JACHXY010000003">
    <property type="protein sequence ID" value="MBB3158814.1"/>
    <property type="molecule type" value="Genomic_DNA"/>
</dbReference>
<dbReference type="InterPro" id="IPR036962">
    <property type="entry name" value="Glyco_hydro_3_N_sf"/>
</dbReference>
<name>A0A7W5GFN1_9MICO</name>
<evidence type="ECO:0000256" key="5">
    <source>
        <dbReference type="ARBA" id="ARBA00023295"/>
    </source>
</evidence>
<comment type="caution">
    <text evidence="9">The sequence shown here is derived from an EMBL/GenBank/DDBJ whole genome shotgun (WGS) entry which is preliminary data.</text>
</comment>
<dbReference type="InterPro" id="IPR050226">
    <property type="entry name" value="NagZ_Beta-hexosaminidase"/>
</dbReference>
<feature type="compositionally biased region" description="Pro residues" evidence="6">
    <location>
        <begin position="46"/>
        <end position="58"/>
    </location>
</feature>
<feature type="region of interest" description="Disordered" evidence="6">
    <location>
        <begin position="31"/>
        <end position="63"/>
    </location>
</feature>
<reference evidence="9 10" key="1">
    <citation type="submission" date="2020-08" db="EMBL/GenBank/DDBJ databases">
        <title>Genomic Encyclopedia of Type Strains, Phase III (KMG-III): the genomes of soil and plant-associated and newly described type strains.</title>
        <authorList>
            <person name="Whitman W."/>
        </authorList>
    </citation>
    <scope>NUCLEOTIDE SEQUENCE [LARGE SCALE GENOMIC DNA]</scope>
    <source>
        <strain evidence="9 10">CECT 8356</strain>
    </source>
</reference>
<dbReference type="InterPro" id="IPR017853">
    <property type="entry name" value="GH"/>
</dbReference>
<evidence type="ECO:0000256" key="6">
    <source>
        <dbReference type="SAM" id="MobiDB-lite"/>
    </source>
</evidence>
<protein>
    <recommendedName>
        <fullName evidence="3">beta-N-acetylhexosaminidase</fullName>
        <ecNumber evidence="3">3.2.1.52</ecNumber>
    </recommendedName>
</protein>
<dbReference type="GO" id="GO:0005975">
    <property type="term" value="P:carbohydrate metabolic process"/>
    <property type="evidence" value="ECO:0007669"/>
    <property type="project" value="InterPro"/>
</dbReference>
<comment type="catalytic activity">
    <reaction evidence="1">
        <text>Hydrolysis of terminal non-reducing N-acetyl-D-hexosamine residues in N-acetyl-beta-D-hexosaminides.</text>
        <dbReference type="EC" id="3.2.1.52"/>
    </reaction>
</comment>